<protein>
    <submittedName>
        <fullName evidence="2">Uncharacterized protein</fullName>
    </submittedName>
</protein>
<feature type="chain" id="PRO_5036470789" evidence="1">
    <location>
        <begin position="19"/>
        <end position="432"/>
    </location>
</feature>
<dbReference type="AlphaFoldDB" id="A0A8X8CPH1"/>
<proteinExistence type="predicted"/>
<dbReference type="Proteomes" id="UP000886885">
    <property type="component" value="Chromosome 9D"/>
</dbReference>
<organism evidence="2 3">
    <name type="scientific">Populus tomentosa</name>
    <name type="common">Chinese white poplar</name>
    <dbReference type="NCBI Taxonomy" id="118781"/>
    <lineage>
        <taxon>Eukaryota</taxon>
        <taxon>Viridiplantae</taxon>
        <taxon>Streptophyta</taxon>
        <taxon>Embryophyta</taxon>
        <taxon>Tracheophyta</taxon>
        <taxon>Spermatophyta</taxon>
        <taxon>Magnoliopsida</taxon>
        <taxon>eudicotyledons</taxon>
        <taxon>Gunneridae</taxon>
        <taxon>Pentapetalae</taxon>
        <taxon>rosids</taxon>
        <taxon>fabids</taxon>
        <taxon>Malpighiales</taxon>
        <taxon>Salicaceae</taxon>
        <taxon>Saliceae</taxon>
        <taxon>Populus</taxon>
    </lineage>
</organism>
<sequence>MMFMKMTLFLSLLNFSKNFFGFICIFAEDYEELAISVMSMVDLLVHKTCERIESATDILKAILKPIVDGEEEIHWLPRDSEAVKLTESKFLLRFDFKFSFFSSLSMLPVSQLNLCNFLYFHSSGHDSKAREREGQPDEGFLSEVSAQLPQAKENEDKPGLEAMLLKVLQLYASSILSKRSCAKKGEEVLKAGQFLETIIKAPEEKWNKILLNGMTAGKGGISPEEHYAYLKGIQSRAEEINVQVLQGIHFMMLPLFFIGYCIPQGSLVYWVTNSSLTAIQYVFICPRKELQLLLHLKRRDACLRFFLWGFLGVSLEEELEAWGLARRGYEGATATATLGVAGTSSSTETSLGIMNSMQVSKDRLDAVVWALKEQVVLEDAFRKFPRTGIIAYGHGQYLVTVCCHLSSSFLSYLLDNGNCDLGKYNWFDSLLY</sequence>
<evidence type="ECO:0000313" key="2">
    <source>
        <dbReference type="EMBL" id="KAG6761574.1"/>
    </source>
</evidence>
<keyword evidence="3" id="KW-1185">Reference proteome</keyword>
<dbReference type="OrthoDB" id="2020333at2759"/>
<comment type="caution">
    <text evidence="2">The sequence shown here is derived from an EMBL/GenBank/DDBJ whole genome shotgun (WGS) entry which is preliminary data.</text>
</comment>
<reference evidence="2" key="1">
    <citation type="journal article" date="2020" name="bioRxiv">
        <title>Hybrid origin of Populus tomentosa Carr. identified through genome sequencing and phylogenomic analysis.</title>
        <authorList>
            <person name="An X."/>
            <person name="Gao K."/>
            <person name="Chen Z."/>
            <person name="Li J."/>
            <person name="Yang X."/>
            <person name="Yang X."/>
            <person name="Zhou J."/>
            <person name="Guo T."/>
            <person name="Zhao T."/>
            <person name="Huang S."/>
            <person name="Miao D."/>
            <person name="Khan W.U."/>
            <person name="Rao P."/>
            <person name="Ye M."/>
            <person name="Lei B."/>
            <person name="Liao W."/>
            <person name="Wang J."/>
            <person name="Ji L."/>
            <person name="Li Y."/>
            <person name="Guo B."/>
            <person name="Mustafa N.S."/>
            <person name="Li S."/>
            <person name="Yun Q."/>
            <person name="Keller S.R."/>
            <person name="Mao J."/>
            <person name="Zhang R."/>
            <person name="Strauss S.H."/>
        </authorList>
    </citation>
    <scope>NUCLEOTIDE SEQUENCE</scope>
    <source>
        <strain evidence="2">GM15</strain>
        <tissue evidence="2">Leaf</tissue>
    </source>
</reference>
<feature type="signal peptide" evidence="1">
    <location>
        <begin position="1"/>
        <end position="18"/>
    </location>
</feature>
<accession>A0A8X8CPH1</accession>
<name>A0A8X8CPH1_POPTO</name>
<dbReference type="PANTHER" id="PTHR36348">
    <property type="entry name" value="EXPRESSED PROTEIN"/>
    <property type="match status" value="1"/>
</dbReference>
<evidence type="ECO:0000256" key="1">
    <source>
        <dbReference type="SAM" id="SignalP"/>
    </source>
</evidence>
<keyword evidence="1" id="KW-0732">Signal</keyword>
<dbReference type="PANTHER" id="PTHR36348:SF1">
    <property type="entry name" value="EXPRESSED PROTEIN"/>
    <property type="match status" value="1"/>
</dbReference>
<dbReference type="EMBL" id="JAAWWB010000018">
    <property type="protein sequence ID" value="KAG6761574.1"/>
    <property type="molecule type" value="Genomic_DNA"/>
</dbReference>
<evidence type="ECO:0000313" key="3">
    <source>
        <dbReference type="Proteomes" id="UP000886885"/>
    </source>
</evidence>
<gene>
    <name evidence="2" type="ORF">POTOM_034802</name>
</gene>